<dbReference type="CDD" id="cd00254">
    <property type="entry name" value="LT-like"/>
    <property type="match status" value="1"/>
</dbReference>
<name>A0A2S7F6G2_CLOBU</name>
<dbReference type="PANTHER" id="PTHR37423:SF2">
    <property type="entry name" value="MEMBRANE-BOUND LYTIC MUREIN TRANSGLYCOSYLASE C"/>
    <property type="match status" value="1"/>
</dbReference>
<dbReference type="Proteomes" id="UP000238081">
    <property type="component" value="Unassembled WGS sequence"/>
</dbReference>
<dbReference type="AlphaFoldDB" id="A0A2S7F6G2"/>
<dbReference type="Pfam" id="PF01464">
    <property type="entry name" value="SLT"/>
    <property type="match status" value="1"/>
</dbReference>
<protein>
    <submittedName>
        <fullName evidence="3">Lytic transglycosylase</fullName>
    </submittedName>
</protein>
<feature type="domain" description="Transglycosylase SLT" evidence="2">
    <location>
        <begin position="151"/>
        <end position="245"/>
    </location>
</feature>
<evidence type="ECO:0000259" key="2">
    <source>
        <dbReference type="Pfam" id="PF01464"/>
    </source>
</evidence>
<evidence type="ECO:0000313" key="3">
    <source>
        <dbReference type="EMBL" id="PPV12462.1"/>
    </source>
</evidence>
<accession>A0A2S7F6G2</accession>
<sequence>MPIDGLSNNISNEQLMAMSLMSNGQLTNESTSSTESSEYNNLAFQMMMKNYMDSAKNTAKDNVDKIVNNSNTENNNSKTEVEKQTDASDSINAAAASNQTSRAVQNYLAGQKLTDIPLTLNNSYGNIYSSGTSMLNNRTPEDLKKIYSAVSDASKKYGISESLILAVIKQESDFDSTSTSSVGASGLMQIMPGNYSHLGISDPYDVDQNVNGGTKLLREYLDKYNGDIQMALMAYNGGPGTMQRRGVTSSDDLYKMPEETQNYVPKVMGYYQSGV</sequence>
<dbReference type="RefSeq" id="WP_027637001.1">
    <property type="nucleotide sequence ID" value="NZ_CANCWB010000014.1"/>
</dbReference>
<reference evidence="3 4" key="1">
    <citation type="submission" date="2016-01" db="EMBL/GenBank/DDBJ databases">
        <title>Characterization of the Clostridium difficile lineages that are prevalent in Hong Kong and China.</title>
        <authorList>
            <person name="Kwok J.S.-L."/>
            <person name="Lam W.-Y."/>
            <person name="Ip M."/>
            <person name="Chan T.-F."/>
            <person name="Hawkey P.M."/>
            <person name="Tsui S.K.-W."/>
        </authorList>
    </citation>
    <scope>NUCLEOTIDE SEQUENCE [LARGE SCALE GENOMIC DNA]</scope>
    <source>
        <strain evidence="3 4">300064</strain>
    </source>
</reference>
<dbReference type="EMBL" id="LRDH01000141">
    <property type="protein sequence ID" value="PPV12462.1"/>
    <property type="molecule type" value="Genomic_DNA"/>
</dbReference>
<dbReference type="InterPro" id="IPR008258">
    <property type="entry name" value="Transglycosylase_SLT_dom_1"/>
</dbReference>
<dbReference type="SUPFAM" id="SSF53955">
    <property type="entry name" value="Lysozyme-like"/>
    <property type="match status" value="1"/>
</dbReference>
<proteinExistence type="predicted"/>
<feature type="compositionally biased region" description="Low complexity" evidence="1">
    <location>
        <begin position="67"/>
        <end position="78"/>
    </location>
</feature>
<comment type="caution">
    <text evidence="3">The sequence shown here is derived from an EMBL/GenBank/DDBJ whole genome shotgun (WGS) entry which is preliminary data.</text>
</comment>
<evidence type="ECO:0000256" key="1">
    <source>
        <dbReference type="SAM" id="MobiDB-lite"/>
    </source>
</evidence>
<dbReference type="InterPro" id="IPR023346">
    <property type="entry name" value="Lysozyme-like_dom_sf"/>
</dbReference>
<organism evidence="3 4">
    <name type="scientific">Clostridium butyricum</name>
    <dbReference type="NCBI Taxonomy" id="1492"/>
    <lineage>
        <taxon>Bacteria</taxon>
        <taxon>Bacillati</taxon>
        <taxon>Bacillota</taxon>
        <taxon>Clostridia</taxon>
        <taxon>Eubacteriales</taxon>
        <taxon>Clostridiaceae</taxon>
        <taxon>Clostridium</taxon>
    </lineage>
</organism>
<dbReference type="Gene3D" id="1.10.530.10">
    <property type="match status" value="1"/>
</dbReference>
<feature type="region of interest" description="Disordered" evidence="1">
    <location>
        <begin position="66"/>
        <end position="90"/>
    </location>
</feature>
<dbReference type="PANTHER" id="PTHR37423">
    <property type="entry name" value="SOLUBLE LYTIC MUREIN TRANSGLYCOSYLASE-RELATED"/>
    <property type="match status" value="1"/>
</dbReference>
<gene>
    <name evidence="3" type="ORF">AWN73_18525</name>
</gene>
<evidence type="ECO:0000313" key="4">
    <source>
        <dbReference type="Proteomes" id="UP000238081"/>
    </source>
</evidence>